<dbReference type="Gene3D" id="1.10.510.10">
    <property type="entry name" value="Transferase(Phosphotransferase) domain 1"/>
    <property type="match status" value="1"/>
</dbReference>
<dbReference type="GO" id="GO:0004674">
    <property type="term" value="F:protein serine/threonine kinase activity"/>
    <property type="evidence" value="ECO:0007669"/>
    <property type="project" value="TreeGrafter"/>
</dbReference>
<sequence length="409" mass="46554">MSGIQTSDLEGPRNMHQNLSEPEGSLIERLLDPYDDIRYEAQSELVALRGADARNALDELQKYLDLQYAENQTMSSETLGNRRRLYWIMLTAAERSQQFPPSLFVRIPGLSTDILPICGGISSNIYLGQYKSATVAVRQIRSHSVQSLPRMRLFYECLKWRQLRHPNIVPLFGIDVTFSRYPGLIQPWYKNDHIRSYISKLPTKPSSEQLNQWLTEIASGMTYLHSWAIWHGDLRGNNVFIDDEGVAKVSDIVLAPFREEWTAVQKPYSQVQRWLAPEIFVSPQWDATTAGDVYAFGCMAIELYTGEVPPFPAAMQGNAAPYAKYPDGDLPPRPENMPDDIWNLTRTCWHLDPRERLPMFRIVQILTGDPQCIYSPADIAAKAEAAIESRQSLADIYIELYRGIPGLVL</sequence>
<dbReference type="InterPro" id="IPR008266">
    <property type="entry name" value="Tyr_kinase_AS"/>
</dbReference>
<evidence type="ECO:0000256" key="1">
    <source>
        <dbReference type="SAM" id="MobiDB-lite"/>
    </source>
</evidence>
<reference evidence="3 4" key="1">
    <citation type="submission" date="2022-09" db="EMBL/GenBank/DDBJ databases">
        <authorList>
            <person name="Palmer J.M."/>
        </authorList>
    </citation>
    <scope>NUCLEOTIDE SEQUENCE [LARGE SCALE GENOMIC DNA]</scope>
    <source>
        <strain evidence="3 4">DSM 7382</strain>
    </source>
</reference>
<evidence type="ECO:0000313" key="4">
    <source>
        <dbReference type="Proteomes" id="UP001385951"/>
    </source>
</evidence>
<dbReference type="PANTHER" id="PTHR44329">
    <property type="entry name" value="SERINE/THREONINE-PROTEIN KINASE TNNI3K-RELATED"/>
    <property type="match status" value="1"/>
</dbReference>
<dbReference type="InterPro" id="IPR001245">
    <property type="entry name" value="Ser-Thr/Tyr_kinase_cat_dom"/>
</dbReference>
<evidence type="ECO:0000259" key="2">
    <source>
        <dbReference type="PROSITE" id="PS50011"/>
    </source>
</evidence>
<dbReference type="EMBL" id="JASBNA010000002">
    <property type="protein sequence ID" value="KAK7695361.1"/>
    <property type="molecule type" value="Genomic_DNA"/>
</dbReference>
<proteinExistence type="predicted"/>
<dbReference type="AlphaFoldDB" id="A0AAW0GPF4"/>
<feature type="domain" description="Protein kinase" evidence="2">
    <location>
        <begin position="111"/>
        <end position="372"/>
    </location>
</feature>
<name>A0AAW0GPF4_9APHY</name>
<gene>
    <name evidence="3" type="ORF">QCA50_002553</name>
</gene>
<dbReference type="SUPFAM" id="SSF56112">
    <property type="entry name" value="Protein kinase-like (PK-like)"/>
    <property type="match status" value="1"/>
</dbReference>
<accession>A0AAW0GPF4</accession>
<dbReference type="PROSITE" id="PS00109">
    <property type="entry name" value="PROTEIN_KINASE_TYR"/>
    <property type="match status" value="1"/>
</dbReference>
<organism evidence="3 4">
    <name type="scientific">Cerrena zonata</name>
    <dbReference type="NCBI Taxonomy" id="2478898"/>
    <lineage>
        <taxon>Eukaryota</taxon>
        <taxon>Fungi</taxon>
        <taxon>Dikarya</taxon>
        <taxon>Basidiomycota</taxon>
        <taxon>Agaricomycotina</taxon>
        <taxon>Agaricomycetes</taxon>
        <taxon>Polyporales</taxon>
        <taxon>Cerrenaceae</taxon>
        <taxon>Cerrena</taxon>
    </lineage>
</organism>
<feature type="region of interest" description="Disordered" evidence="1">
    <location>
        <begin position="1"/>
        <end position="22"/>
    </location>
</feature>
<dbReference type="InterPro" id="IPR011009">
    <property type="entry name" value="Kinase-like_dom_sf"/>
</dbReference>
<dbReference type="Pfam" id="PF07714">
    <property type="entry name" value="PK_Tyr_Ser-Thr"/>
    <property type="match status" value="1"/>
</dbReference>
<keyword evidence="4" id="KW-1185">Reference proteome</keyword>
<protein>
    <recommendedName>
        <fullName evidence="2">Protein kinase domain-containing protein</fullName>
    </recommendedName>
</protein>
<dbReference type="GO" id="GO:0005524">
    <property type="term" value="F:ATP binding"/>
    <property type="evidence" value="ECO:0007669"/>
    <property type="project" value="InterPro"/>
</dbReference>
<dbReference type="InterPro" id="IPR000719">
    <property type="entry name" value="Prot_kinase_dom"/>
</dbReference>
<dbReference type="Proteomes" id="UP001385951">
    <property type="component" value="Unassembled WGS sequence"/>
</dbReference>
<evidence type="ECO:0000313" key="3">
    <source>
        <dbReference type="EMBL" id="KAK7695361.1"/>
    </source>
</evidence>
<dbReference type="InterPro" id="IPR051681">
    <property type="entry name" value="Ser/Thr_Kinases-Pseudokinases"/>
</dbReference>
<comment type="caution">
    <text evidence="3">The sequence shown here is derived from an EMBL/GenBank/DDBJ whole genome shotgun (WGS) entry which is preliminary data.</text>
</comment>
<dbReference type="PROSITE" id="PS50011">
    <property type="entry name" value="PROTEIN_KINASE_DOM"/>
    <property type="match status" value="1"/>
</dbReference>